<keyword evidence="2" id="KW-1185">Reference proteome</keyword>
<dbReference type="EMBL" id="JBHTGL010000008">
    <property type="protein sequence ID" value="MFD0629223.1"/>
    <property type="molecule type" value="Genomic_DNA"/>
</dbReference>
<dbReference type="Gene3D" id="1.20.120.450">
    <property type="entry name" value="dinb family like domain"/>
    <property type="match status" value="1"/>
</dbReference>
<dbReference type="InterPro" id="IPR034660">
    <property type="entry name" value="DinB/YfiT-like"/>
</dbReference>
<evidence type="ECO:0000313" key="1">
    <source>
        <dbReference type="EMBL" id="MFD0629223.1"/>
    </source>
</evidence>
<protein>
    <submittedName>
        <fullName evidence="1">DinB family protein</fullName>
    </submittedName>
</protein>
<comment type="caution">
    <text evidence="1">The sequence shown here is derived from an EMBL/GenBank/DDBJ whole genome shotgun (WGS) entry which is preliminary data.</text>
</comment>
<dbReference type="Proteomes" id="UP001596915">
    <property type="component" value="Unassembled WGS sequence"/>
</dbReference>
<dbReference type="Pfam" id="PF04978">
    <property type="entry name" value="MST"/>
    <property type="match status" value="1"/>
</dbReference>
<dbReference type="SUPFAM" id="SSF109854">
    <property type="entry name" value="DinB/YfiT-like putative metalloenzymes"/>
    <property type="match status" value="1"/>
</dbReference>
<gene>
    <name evidence="1" type="ORF">ACFQ2K_48005</name>
</gene>
<proteinExistence type="predicted"/>
<name>A0ABW2X6U4_9ACTN</name>
<sequence length="175" mass="19494">MNRTPDGRSVPPAYADERTMLEAWLDFHRETLALKCSGLSDDQLRLAVVSPSLMTLLGLVQHMAEVERNWFQRIFAGHDVSPVFGESNVDGFVLQSGRGLDEAMAAWQKEIARGREVIVDASLDDSGRLTEEEAGYVGEQGVSLRWIMVHMIEEYARHNGHADLIREQIDGVTGA</sequence>
<accession>A0ABW2X6U4</accession>
<evidence type="ECO:0000313" key="2">
    <source>
        <dbReference type="Proteomes" id="UP001596915"/>
    </source>
</evidence>
<organism evidence="1 2">
    <name type="scientific">Streptomyces sanglieri</name>
    <dbReference type="NCBI Taxonomy" id="193460"/>
    <lineage>
        <taxon>Bacteria</taxon>
        <taxon>Bacillati</taxon>
        <taxon>Actinomycetota</taxon>
        <taxon>Actinomycetes</taxon>
        <taxon>Kitasatosporales</taxon>
        <taxon>Streptomycetaceae</taxon>
        <taxon>Streptomyces</taxon>
    </lineage>
</organism>
<dbReference type="InterPro" id="IPR007061">
    <property type="entry name" value="MST-like"/>
</dbReference>
<reference evidence="2" key="1">
    <citation type="journal article" date="2019" name="Int. J. Syst. Evol. Microbiol.">
        <title>The Global Catalogue of Microorganisms (GCM) 10K type strain sequencing project: providing services to taxonomists for standard genome sequencing and annotation.</title>
        <authorList>
            <consortium name="The Broad Institute Genomics Platform"/>
            <consortium name="The Broad Institute Genome Sequencing Center for Infectious Disease"/>
            <person name="Wu L."/>
            <person name="Ma J."/>
        </authorList>
    </citation>
    <scope>NUCLEOTIDE SEQUENCE [LARGE SCALE GENOMIC DNA]</scope>
    <source>
        <strain evidence="2">JCM 12607</strain>
    </source>
</reference>